<keyword evidence="5" id="KW-0479">Metal-binding</keyword>
<dbReference type="SUPFAM" id="SSF54897">
    <property type="entry name" value="Protease propeptides/inhibitors"/>
    <property type="match status" value="1"/>
</dbReference>
<dbReference type="GO" id="GO:0006508">
    <property type="term" value="P:proteolysis"/>
    <property type="evidence" value="ECO:0007669"/>
    <property type="project" value="UniProtKB-KW"/>
</dbReference>
<evidence type="ECO:0000259" key="14">
    <source>
        <dbReference type="PROSITE" id="PS52035"/>
    </source>
</evidence>
<dbReference type="FunFam" id="3.40.630.10:FF:000084">
    <property type="entry name" value="Carboxypeptidase B2"/>
    <property type="match status" value="1"/>
</dbReference>
<sequence length="448" mass="51058">MREWILVSLCAVAFAKHETYSGWKSYYVAPASQEQLSILGSLESKLDVDYFVRPRVDREGVALVKPQYQEEFLNVLANEEISHRVHSEDIKSQLDIEDELIEARHAEFRARSTPEKPYDNYLRLDAIYNYMDEVAANYPNIVKQVTAGRSFQGRPIKYLKISSTNFEDRSKSIIFVDATLHAREWITPPAAAYAIHKLVENRTDPELLDNFDWIIMPVSNPDGYEFSHTNERFWRKTRSFNIENLISFICRGVDGNRNFDIHWGTVGSSDDICADNYAGSAPFSEIETRLVRDVLKENLSRMILYITLHSYGSMILYPWSHDGSLSNNALGLHTVGIAMADAIFAKTLPIFPRYTVGNSMLVIGYPSSGAAEDYAHSIGVPLTYTYELPGIEHDYDEDDDDEDDDDFANDDHLKGFHLDPQYIRPVAEEVWEGISVGAKRARAIVSRK</sequence>
<keyword evidence="3" id="KW-0121">Carboxypeptidase</keyword>
<feature type="signal peptide" evidence="13">
    <location>
        <begin position="1"/>
        <end position="15"/>
    </location>
</feature>
<accession>A0A821M9R6</accession>
<evidence type="ECO:0000256" key="1">
    <source>
        <dbReference type="ARBA" id="ARBA00001947"/>
    </source>
</evidence>
<keyword evidence="8" id="KW-0862">Zinc</keyword>
<dbReference type="Pfam" id="PF00246">
    <property type="entry name" value="Peptidase_M14"/>
    <property type="match status" value="1"/>
</dbReference>
<reference evidence="15" key="1">
    <citation type="submission" date="2021-02" db="EMBL/GenBank/DDBJ databases">
        <authorList>
            <person name="Steward A R."/>
        </authorList>
    </citation>
    <scope>NUCLEOTIDE SEQUENCE</scope>
</reference>
<feature type="compositionally biased region" description="Acidic residues" evidence="12">
    <location>
        <begin position="394"/>
        <end position="408"/>
    </location>
</feature>
<evidence type="ECO:0000256" key="12">
    <source>
        <dbReference type="SAM" id="MobiDB-lite"/>
    </source>
</evidence>
<dbReference type="InterPro" id="IPR036990">
    <property type="entry name" value="M14A-like_propep"/>
</dbReference>
<name>A0A821M9R6_9NEOP</name>
<evidence type="ECO:0000256" key="13">
    <source>
        <dbReference type="SAM" id="SignalP"/>
    </source>
</evidence>
<proteinExistence type="inferred from homology"/>
<keyword evidence="6 13" id="KW-0732">Signal</keyword>
<comment type="caution">
    <text evidence="15">The sequence shown here is derived from an EMBL/GenBank/DDBJ whole genome shotgun (WGS) entry which is preliminary data.</text>
</comment>
<evidence type="ECO:0000256" key="4">
    <source>
        <dbReference type="ARBA" id="ARBA00022670"/>
    </source>
</evidence>
<protein>
    <recommendedName>
        <fullName evidence="14">Peptidase M14 domain-containing protein</fullName>
    </recommendedName>
</protein>
<keyword evidence="4" id="KW-0645">Protease</keyword>
<comment type="cofactor">
    <cofactor evidence="1">
        <name>Zn(2+)</name>
        <dbReference type="ChEBI" id="CHEBI:29105"/>
    </cofactor>
</comment>
<dbReference type="Proteomes" id="UP000663880">
    <property type="component" value="Unassembled WGS sequence"/>
</dbReference>
<gene>
    <name evidence="15" type="ORF">PMACD_LOCUS1438</name>
</gene>
<evidence type="ECO:0000256" key="9">
    <source>
        <dbReference type="ARBA" id="ARBA00023049"/>
    </source>
</evidence>
<dbReference type="SMART" id="SM00631">
    <property type="entry name" value="Zn_pept"/>
    <property type="match status" value="1"/>
</dbReference>
<evidence type="ECO:0000256" key="11">
    <source>
        <dbReference type="PROSITE-ProRule" id="PRU01379"/>
    </source>
</evidence>
<keyword evidence="10" id="KW-1015">Disulfide bond</keyword>
<dbReference type="PROSITE" id="PS52035">
    <property type="entry name" value="PEPTIDASE_M14"/>
    <property type="match status" value="1"/>
</dbReference>
<comment type="similarity">
    <text evidence="2 11">Belongs to the peptidase M14 family.</text>
</comment>
<dbReference type="Pfam" id="PF02244">
    <property type="entry name" value="Propep_M14"/>
    <property type="match status" value="1"/>
</dbReference>
<dbReference type="Gene3D" id="3.40.630.10">
    <property type="entry name" value="Zn peptidases"/>
    <property type="match status" value="1"/>
</dbReference>
<keyword evidence="7" id="KW-0378">Hydrolase</keyword>
<dbReference type="EMBL" id="CAJOBZ010000002">
    <property type="protein sequence ID" value="CAF4763562.1"/>
    <property type="molecule type" value="Genomic_DNA"/>
</dbReference>
<dbReference type="Gene3D" id="3.30.70.340">
    <property type="entry name" value="Metallocarboxypeptidase-like"/>
    <property type="match status" value="1"/>
</dbReference>
<feature type="region of interest" description="Disordered" evidence="12">
    <location>
        <begin position="393"/>
        <end position="415"/>
    </location>
</feature>
<keyword evidence="16" id="KW-1185">Reference proteome</keyword>
<evidence type="ECO:0000256" key="7">
    <source>
        <dbReference type="ARBA" id="ARBA00022801"/>
    </source>
</evidence>
<evidence type="ECO:0000256" key="8">
    <source>
        <dbReference type="ARBA" id="ARBA00022833"/>
    </source>
</evidence>
<evidence type="ECO:0000256" key="3">
    <source>
        <dbReference type="ARBA" id="ARBA00022645"/>
    </source>
</evidence>
<evidence type="ECO:0000256" key="5">
    <source>
        <dbReference type="ARBA" id="ARBA00022723"/>
    </source>
</evidence>
<dbReference type="PANTHER" id="PTHR11705">
    <property type="entry name" value="PROTEASE FAMILY M14 CARBOXYPEPTIDASE A,B"/>
    <property type="match status" value="1"/>
</dbReference>
<evidence type="ECO:0000313" key="16">
    <source>
        <dbReference type="Proteomes" id="UP000663880"/>
    </source>
</evidence>
<evidence type="ECO:0000256" key="10">
    <source>
        <dbReference type="ARBA" id="ARBA00023157"/>
    </source>
</evidence>
<dbReference type="SUPFAM" id="SSF53187">
    <property type="entry name" value="Zn-dependent exopeptidases"/>
    <property type="match status" value="1"/>
</dbReference>
<dbReference type="GO" id="GO:0008270">
    <property type="term" value="F:zinc ion binding"/>
    <property type="evidence" value="ECO:0007669"/>
    <property type="project" value="InterPro"/>
</dbReference>
<evidence type="ECO:0000256" key="6">
    <source>
        <dbReference type="ARBA" id="ARBA00022729"/>
    </source>
</evidence>
<organism evidence="15 16">
    <name type="scientific">Pieris macdunnoughi</name>
    <dbReference type="NCBI Taxonomy" id="345717"/>
    <lineage>
        <taxon>Eukaryota</taxon>
        <taxon>Metazoa</taxon>
        <taxon>Ecdysozoa</taxon>
        <taxon>Arthropoda</taxon>
        <taxon>Hexapoda</taxon>
        <taxon>Insecta</taxon>
        <taxon>Pterygota</taxon>
        <taxon>Neoptera</taxon>
        <taxon>Endopterygota</taxon>
        <taxon>Lepidoptera</taxon>
        <taxon>Glossata</taxon>
        <taxon>Ditrysia</taxon>
        <taxon>Papilionoidea</taxon>
        <taxon>Pieridae</taxon>
        <taxon>Pierinae</taxon>
        <taxon>Pieris</taxon>
    </lineage>
</organism>
<dbReference type="GO" id="GO:0005615">
    <property type="term" value="C:extracellular space"/>
    <property type="evidence" value="ECO:0007669"/>
    <property type="project" value="TreeGrafter"/>
</dbReference>
<feature type="chain" id="PRO_5032276724" description="Peptidase M14 domain-containing protein" evidence="13">
    <location>
        <begin position="16"/>
        <end position="448"/>
    </location>
</feature>
<evidence type="ECO:0000313" key="15">
    <source>
        <dbReference type="EMBL" id="CAF4763562.1"/>
    </source>
</evidence>
<dbReference type="PANTHER" id="PTHR11705:SF140">
    <property type="entry name" value="FI02848P-RELATED"/>
    <property type="match status" value="1"/>
</dbReference>
<feature type="domain" description="Peptidase M14" evidence="14">
    <location>
        <begin position="120"/>
        <end position="441"/>
    </location>
</feature>
<dbReference type="InterPro" id="IPR000834">
    <property type="entry name" value="Peptidase_M14"/>
</dbReference>
<dbReference type="InterPro" id="IPR003146">
    <property type="entry name" value="M14A_act_pep"/>
</dbReference>
<dbReference type="PRINTS" id="PR00765">
    <property type="entry name" value="CRBOXYPTASEA"/>
</dbReference>
<evidence type="ECO:0000256" key="2">
    <source>
        <dbReference type="ARBA" id="ARBA00005988"/>
    </source>
</evidence>
<dbReference type="GO" id="GO:0004181">
    <property type="term" value="F:metallocarboxypeptidase activity"/>
    <property type="evidence" value="ECO:0007669"/>
    <property type="project" value="InterPro"/>
</dbReference>
<dbReference type="OrthoDB" id="3626597at2759"/>
<keyword evidence="9" id="KW-0482">Metalloprotease</keyword>
<feature type="active site" description="Proton donor/acceptor" evidence="11">
    <location>
        <position position="387"/>
    </location>
</feature>
<dbReference type="AlphaFoldDB" id="A0A821M9R6"/>